<dbReference type="Proteomes" id="UP000242188">
    <property type="component" value="Unassembled WGS sequence"/>
</dbReference>
<dbReference type="InterPro" id="IPR016187">
    <property type="entry name" value="CTDL_fold"/>
</dbReference>
<evidence type="ECO:0000259" key="2">
    <source>
        <dbReference type="PROSITE" id="PS50041"/>
    </source>
</evidence>
<proteinExistence type="predicted"/>
<dbReference type="EMBL" id="NEDP02076557">
    <property type="protein sequence ID" value="OWF36592.1"/>
    <property type="molecule type" value="Genomic_DNA"/>
</dbReference>
<dbReference type="Gene3D" id="3.10.100.10">
    <property type="entry name" value="Mannose-Binding Protein A, subunit A"/>
    <property type="match status" value="1"/>
</dbReference>
<accession>A0A210PJC0</accession>
<dbReference type="InterPro" id="IPR001304">
    <property type="entry name" value="C-type_lectin-like"/>
</dbReference>
<sequence>MSVSDLLETTAIRLCILSAKCTGLDTFVTLNNLTMIAFLLLVAIGYVNAAQGDCKHGWESFGDSCYLFAHTKLSWAEASASCQAHHSHLATVLNGAEQTFLKSHLNEKHRIDYGLHNYWIDGTDMEVEHEWEWALFGQPINYTDWMHGKPTGRLNEDCLILWGLSHYQMSDYFCQIRANFVCQHSYQLTVTNSTDGGWPVIGR</sequence>
<dbReference type="OrthoDB" id="6042430at2759"/>
<keyword evidence="1" id="KW-0472">Membrane</keyword>
<dbReference type="CDD" id="cd00037">
    <property type="entry name" value="CLECT"/>
    <property type="match status" value="1"/>
</dbReference>
<feature type="domain" description="C-type lectin" evidence="2">
    <location>
        <begin position="61"/>
        <end position="183"/>
    </location>
</feature>
<evidence type="ECO:0000313" key="3">
    <source>
        <dbReference type="EMBL" id="OWF36592.1"/>
    </source>
</evidence>
<dbReference type="InterPro" id="IPR016186">
    <property type="entry name" value="C-type_lectin-like/link_sf"/>
</dbReference>
<protein>
    <submittedName>
        <fullName evidence="3">Perlucin-like protein</fullName>
    </submittedName>
</protein>
<evidence type="ECO:0000256" key="1">
    <source>
        <dbReference type="SAM" id="Phobius"/>
    </source>
</evidence>
<dbReference type="SUPFAM" id="SSF56436">
    <property type="entry name" value="C-type lectin-like"/>
    <property type="match status" value="1"/>
</dbReference>
<keyword evidence="4" id="KW-1185">Reference proteome</keyword>
<organism evidence="3 4">
    <name type="scientific">Mizuhopecten yessoensis</name>
    <name type="common">Japanese scallop</name>
    <name type="synonym">Patinopecten yessoensis</name>
    <dbReference type="NCBI Taxonomy" id="6573"/>
    <lineage>
        <taxon>Eukaryota</taxon>
        <taxon>Metazoa</taxon>
        <taxon>Spiralia</taxon>
        <taxon>Lophotrochozoa</taxon>
        <taxon>Mollusca</taxon>
        <taxon>Bivalvia</taxon>
        <taxon>Autobranchia</taxon>
        <taxon>Pteriomorphia</taxon>
        <taxon>Pectinida</taxon>
        <taxon>Pectinoidea</taxon>
        <taxon>Pectinidae</taxon>
        <taxon>Mizuhopecten</taxon>
    </lineage>
</organism>
<dbReference type="PANTHER" id="PTHR22803">
    <property type="entry name" value="MANNOSE, PHOSPHOLIPASE, LECTIN RECEPTOR RELATED"/>
    <property type="match status" value="1"/>
</dbReference>
<evidence type="ECO:0000313" key="4">
    <source>
        <dbReference type="Proteomes" id="UP000242188"/>
    </source>
</evidence>
<keyword evidence="1" id="KW-1133">Transmembrane helix</keyword>
<name>A0A210PJC0_MIZYE</name>
<keyword evidence="1" id="KW-0812">Transmembrane</keyword>
<dbReference type="SMART" id="SM00034">
    <property type="entry name" value="CLECT"/>
    <property type="match status" value="1"/>
</dbReference>
<dbReference type="InterPro" id="IPR050111">
    <property type="entry name" value="C-type_lectin/snaclec_domain"/>
</dbReference>
<dbReference type="Pfam" id="PF00059">
    <property type="entry name" value="Lectin_C"/>
    <property type="match status" value="1"/>
</dbReference>
<comment type="caution">
    <text evidence="3">The sequence shown here is derived from an EMBL/GenBank/DDBJ whole genome shotgun (WGS) entry which is preliminary data.</text>
</comment>
<dbReference type="PROSITE" id="PS50041">
    <property type="entry name" value="C_TYPE_LECTIN_2"/>
    <property type="match status" value="1"/>
</dbReference>
<dbReference type="AlphaFoldDB" id="A0A210PJC0"/>
<feature type="transmembrane region" description="Helical" evidence="1">
    <location>
        <begin position="27"/>
        <end position="47"/>
    </location>
</feature>
<gene>
    <name evidence="3" type="ORF">KP79_PYT03084</name>
</gene>
<reference evidence="3 4" key="1">
    <citation type="journal article" date="2017" name="Nat. Ecol. Evol.">
        <title>Scallop genome provides insights into evolution of bilaterian karyotype and development.</title>
        <authorList>
            <person name="Wang S."/>
            <person name="Zhang J."/>
            <person name="Jiao W."/>
            <person name="Li J."/>
            <person name="Xun X."/>
            <person name="Sun Y."/>
            <person name="Guo X."/>
            <person name="Huan P."/>
            <person name="Dong B."/>
            <person name="Zhang L."/>
            <person name="Hu X."/>
            <person name="Sun X."/>
            <person name="Wang J."/>
            <person name="Zhao C."/>
            <person name="Wang Y."/>
            <person name="Wang D."/>
            <person name="Huang X."/>
            <person name="Wang R."/>
            <person name="Lv J."/>
            <person name="Li Y."/>
            <person name="Zhang Z."/>
            <person name="Liu B."/>
            <person name="Lu W."/>
            <person name="Hui Y."/>
            <person name="Liang J."/>
            <person name="Zhou Z."/>
            <person name="Hou R."/>
            <person name="Li X."/>
            <person name="Liu Y."/>
            <person name="Li H."/>
            <person name="Ning X."/>
            <person name="Lin Y."/>
            <person name="Zhao L."/>
            <person name="Xing Q."/>
            <person name="Dou J."/>
            <person name="Li Y."/>
            <person name="Mao J."/>
            <person name="Guo H."/>
            <person name="Dou H."/>
            <person name="Li T."/>
            <person name="Mu C."/>
            <person name="Jiang W."/>
            <person name="Fu Q."/>
            <person name="Fu X."/>
            <person name="Miao Y."/>
            <person name="Liu J."/>
            <person name="Yu Q."/>
            <person name="Li R."/>
            <person name="Liao H."/>
            <person name="Li X."/>
            <person name="Kong Y."/>
            <person name="Jiang Z."/>
            <person name="Chourrout D."/>
            <person name="Li R."/>
            <person name="Bao Z."/>
        </authorList>
    </citation>
    <scope>NUCLEOTIDE SEQUENCE [LARGE SCALE GENOMIC DNA]</scope>
    <source>
        <strain evidence="3 4">PY_sf001</strain>
    </source>
</reference>